<accession>A0ABQ6YX68</accession>
<feature type="domain" description="HD/PDEase" evidence="1">
    <location>
        <begin position="30"/>
        <end position="143"/>
    </location>
</feature>
<organism evidence="2 3">
    <name type="scientific">Candidatus Enterococcus willemsii</name>
    <dbReference type="NCBI Taxonomy" id="1857215"/>
    <lineage>
        <taxon>Bacteria</taxon>
        <taxon>Bacillati</taxon>
        <taxon>Bacillota</taxon>
        <taxon>Bacilli</taxon>
        <taxon>Lactobacillales</taxon>
        <taxon>Enterococcaceae</taxon>
        <taxon>Enterococcus</taxon>
    </lineage>
</organism>
<proteinExistence type="predicted"/>
<evidence type="ECO:0000313" key="2">
    <source>
        <dbReference type="EMBL" id="KAF1302412.1"/>
    </source>
</evidence>
<evidence type="ECO:0000313" key="3">
    <source>
        <dbReference type="Proteomes" id="UP000782705"/>
    </source>
</evidence>
<sequence>MAIYEKIYHDVTIQNRYHAIGNYEDQTGGWAYHNWAHVVNVTQTVAKILTQLHVSDSYLEAAKIAAILHDTGAIDGKKGHAERGKLFAENYFNEHHLSHPYQQEIFSAIANHSGGFDTDDLMTLVLIFSDKLDITTSRVAKEGYQVTGMRQLQHITQVDFELTKTDLVVHFTTTPIIDLTELTQFYFMEKVFKAIHAFAEKLQLSPSVQLNGTSWEAFH</sequence>
<dbReference type="EMBL" id="MAEL01000052">
    <property type="protein sequence ID" value="KAF1302412.1"/>
    <property type="molecule type" value="Genomic_DNA"/>
</dbReference>
<dbReference type="RefSeq" id="WP_161902812.1">
    <property type="nucleotide sequence ID" value="NZ_MAEL01000052.1"/>
</dbReference>
<dbReference type="InterPro" id="IPR006674">
    <property type="entry name" value="HD_domain"/>
</dbReference>
<dbReference type="InterPro" id="IPR003607">
    <property type="entry name" value="HD/PDEase_dom"/>
</dbReference>
<name>A0ABQ6YX68_9ENTE</name>
<comment type="caution">
    <text evidence="2">The sequence shown here is derived from an EMBL/GenBank/DDBJ whole genome shotgun (WGS) entry which is preliminary data.</text>
</comment>
<evidence type="ECO:0000259" key="1">
    <source>
        <dbReference type="SMART" id="SM00471"/>
    </source>
</evidence>
<dbReference type="Gene3D" id="1.10.3210.10">
    <property type="entry name" value="Hypothetical protein af1432"/>
    <property type="match status" value="1"/>
</dbReference>
<dbReference type="Proteomes" id="UP000782705">
    <property type="component" value="Unassembled WGS sequence"/>
</dbReference>
<dbReference type="SMART" id="SM00471">
    <property type="entry name" value="HDc"/>
    <property type="match status" value="1"/>
</dbReference>
<dbReference type="CDD" id="cd00077">
    <property type="entry name" value="HDc"/>
    <property type="match status" value="1"/>
</dbReference>
<dbReference type="Pfam" id="PF01966">
    <property type="entry name" value="HD"/>
    <property type="match status" value="1"/>
</dbReference>
<reference evidence="2 3" key="1">
    <citation type="submission" date="2016-06" db="EMBL/GenBank/DDBJ databases">
        <title>Four novel species of enterococci isolated from chicken manure.</title>
        <authorList>
            <person name="Van Tyne D."/>
        </authorList>
    </citation>
    <scope>NUCLEOTIDE SEQUENCE [LARGE SCALE GENOMIC DNA]</scope>
    <source>
        <strain evidence="2 3">CU12B</strain>
    </source>
</reference>
<dbReference type="SUPFAM" id="SSF109604">
    <property type="entry name" value="HD-domain/PDEase-like"/>
    <property type="match status" value="1"/>
</dbReference>
<protein>
    <submittedName>
        <fullName evidence="2">Phosphohydrolase</fullName>
    </submittedName>
</protein>
<keyword evidence="3" id="KW-1185">Reference proteome</keyword>
<gene>
    <name evidence="2" type="ORF">BAU17_09155</name>
</gene>